<organism evidence="2 3">
    <name type="scientific">Halocynthiibacter styelae</name>
    <dbReference type="NCBI Taxonomy" id="2761955"/>
    <lineage>
        <taxon>Bacteria</taxon>
        <taxon>Pseudomonadati</taxon>
        <taxon>Pseudomonadota</taxon>
        <taxon>Alphaproteobacteria</taxon>
        <taxon>Rhodobacterales</taxon>
        <taxon>Paracoccaceae</taxon>
        <taxon>Halocynthiibacter</taxon>
    </lineage>
</organism>
<keyword evidence="1" id="KW-1133">Transmembrane helix</keyword>
<comment type="caution">
    <text evidence="2">The sequence shown here is derived from an EMBL/GenBank/DDBJ whole genome shotgun (WGS) entry which is preliminary data.</text>
</comment>
<dbReference type="AlphaFoldDB" id="A0A8J7LP98"/>
<feature type="transmembrane region" description="Helical" evidence="1">
    <location>
        <begin position="69"/>
        <end position="87"/>
    </location>
</feature>
<reference evidence="2" key="1">
    <citation type="submission" date="2020-10" db="EMBL/GenBank/DDBJ databases">
        <title>Paenihalocynthiibacter styelae gen. nov., sp. nov., isolated from stalked sea squirt Styela clava.</title>
        <authorList>
            <person name="Kim Y.-O."/>
            <person name="Yoon J.-H."/>
        </authorList>
    </citation>
    <scope>NUCLEOTIDE SEQUENCE</scope>
    <source>
        <strain evidence="2">MYP1-1</strain>
    </source>
</reference>
<keyword evidence="1" id="KW-0472">Membrane</keyword>
<protein>
    <submittedName>
        <fullName evidence="2">DUF2244 domain-containing protein</fullName>
    </submittedName>
</protein>
<dbReference type="Proteomes" id="UP000640583">
    <property type="component" value="Unassembled WGS sequence"/>
</dbReference>
<proteinExistence type="predicted"/>
<name>A0A8J7LP98_9RHOB</name>
<dbReference type="InterPro" id="IPR019253">
    <property type="entry name" value="DUF2244_TM"/>
</dbReference>
<feature type="transmembrane region" description="Helical" evidence="1">
    <location>
        <begin position="45"/>
        <end position="63"/>
    </location>
</feature>
<keyword evidence="3" id="KW-1185">Reference proteome</keyword>
<sequence length="181" mass="20522">MPYEWSDMNTGAPVETGAPFYAHVDAGRPLVLTAWPYRSLKKKDFVRFMAATSALLFLPLLALLGQGPLWVMLPFLLGAIALIWFFINRSYRDGTLTEVLELTADTVHLTRREPKGAIREWQANPYWITVTLHRNKGPVPHYLTLRGDGAREVELGAFLTPEERVRLSEELQFILGRVKGT</sequence>
<evidence type="ECO:0000256" key="1">
    <source>
        <dbReference type="SAM" id="Phobius"/>
    </source>
</evidence>
<gene>
    <name evidence="2" type="ORF">H1D41_06390</name>
</gene>
<evidence type="ECO:0000313" key="2">
    <source>
        <dbReference type="EMBL" id="MBI1493256.1"/>
    </source>
</evidence>
<keyword evidence="1" id="KW-0812">Transmembrane</keyword>
<evidence type="ECO:0000313" key="3">
    <source>
        <dbReference type="Proteomes" id="UP000640583"/>
    </source>
</evidence>
<dbReference type="Pfam" id="PF10003">
    <property type="entry name" value="DUF2244"/>
    <property type="match status" value="1"/>
</dbReference>
<dbReference type="EMBL" id="JADCKQ010000004">
    <property type="protein sequence ID" value="MBI1493256.1"/>
    <property type="molecule type" value="Genomic_DNA"/>
</dbReference>
<accession>A0A8J7LP98</accession>